<reference evidence="1 2" key="1">
    <citation type="submission" date="2019-03" db="EMBL/GenBank/DDBJ databases">
        <title>Roseomonas sp. a novel Roseomonas species isolated from Sea whip Gorgonian.</title>
        <authorList>
            <person name="Li F."/>
            <person name="Pan X."/>
            <person name="Huang S."/>
            <person name="Li Z."/>
            <person name="Meng B."/>
        </authorList>
    </citation>
    <scope>NUCLEOTIDE SEQUENCE [LARGE SCALE GENOMIC DNA]</scope>
    <source>
        <strain evidence="1 2">M0104</strain>
    </source>
</reference>
<protein>
    <recommendedName>
        <fullName evidence="3">Baseplate protein J-like domain-containing protein</fullName>
    </recommendedName>
</protein>
<dbReference type="OrthoDB" id="266253at2"/>
<dbReference type="Proteomes" id="UP000460715">
    <property type="component" value="Unassembled WGS sequence"/>
</dbReference>
<name>A0A845BGW3_9PROT</name>
<organism evidence="1 2">
    <name type="scientific">Teichococcus coralli</name>
    <dbReference type="NCBI Taxonomy" id="2545983"/>
    <lineage>
        <taxon>Bacteria</taxon>
        <taxon>Pseudomonadati</taxon>
        <taxon>Pseudomonadota</taxon>
        <taxon>Alphaproteobacteria</taxon>
        <taxon>Acetobacterales</taxon>
        <taxon>Roseomonadaceae</taxon>
        <taxon>Roseomonas</taxon>
    </lineage>
</organism>
<evidence type="ECO:0000313" key="1">
    <source>
        <dbReference type="EMBL" id="MXP65366.1"/>
    </source>
</evidence>
<proteinExistence type="predicted"/>
<keyword evidence="2" id="KW-1185">Reference proteome</keyword>
<comment type="caution">
    <text evidence="1">The sequence shown here is derived from an EMBL/GenBank/DDBJ whole genome shotgun (WGS) entry which is preliminary data.</text>
</comment>
<sequence>MTAPPTLRPGQAADLTRWNRAGLRRFRYVDGDAAVWLEELRIAMLGLFLRGGPAELMPLRLPEHWRDLFMKPVSEWPDEAERRLVEAWSDTAAFLPAYPPAPESAGRRNARLLDQYARRSDDYAWEIMRAFARAAHVLLGHADAFANEGYLRTATQWDNIRKLAAMVNYQPTPPASAVTLVALLVEGVPGPVEVARGLALRHTPPGGGAPLVFETLRPVQAHPALNAARASGWNRNAKPLRFDAPALWELPAKARLAVGDAAVLVSAGPDAKASAALRIASLVAGPAPETALLGLDPVEKPALALADARLLVEPRARRPGMPRSGGGTLVVEVDQAGVFARDAVVQVHAAGRLFQAVVLSGESRILRLATSESLPAGPVSVEPLSAIAAPAGVVSTMANVSQVFFRNGVAGRPPVAVSRFEDEKAGDKFVARRFMGTAEAVGAGFVAAEHGPRHAGQVVAAAPEVVPRSGGGGEETVRFAGSPPAGLAQGDWFVARPLDGGAPFALQARGVLLRAGAYFVAFDRPVKADPAQIEFAGPMTRSLRPAGYDRSEALPLDGGSLELADLPPEAAALVRPGHRIVAEHEAGAERRFALLTVRDAQPVPERRALRLAVTVAGDLAGWQAGHTIFRLNTAEASHGETQGVRTLGSGNGEQARQSFLLPVSEVSFIPSTAAGSGVVPDIDVAVNDERWAYADHTDPDAEGRAAYSTTLEEDGRLRVHFRRRLPTGTDNVVLLRHRLGTGAAGNGVPALSFARPMQRHRFVTAVVQPFATAGGADREPVAAIRESASSRLGANDRAVSLADFERLARRHSSVWQARARLEPGPGPAARVAVTIVPAGGGASNPALRQEIAAFVSARALPGTRVAIADHVPVPVLASVTLRIDTARFDQAKVAEAAREAILNAFSLRRRTLGQPFYLAELLAAAENVEGVRTTVVTAFGRAPGAPAVQREGAIGGALAVIQPRADQVAFLPGAAALGIAVEAA</sequence>
<dbReference type="RefSeq" id="WP_160938775.1">
    <property type="nucleotide sequence ID" value="NZ_SNVJ01000020.1"/>
</dbReference>
<dbReference type="EMBL" id="SNVJ01000020">
    <property type="protein sequence ID" value="MXP65366.1"/>
    <property type="molecule type" value="Genomic_DNA"/>
</dbReference>
<evidence type="ECO:0000313" key="2">
    <source>
        <dbReference type="Proteomes" id="UP000460715"/>
    </source>
</evidence>
<gene>
    <name evidence="1" type="ORF">E0493_18620</name>
</gene>
<accession>A0A845BGW3</accession>
<evidence type="ECO:0008006" key="3">
    <source>
        <dbReference type="Google" id="ProtNLM"/>
    </source>
</evidence>
<dbReference type="AlphaFoldDB" id="A0A845BGW3"/>